<evidence type="ECO:0000313" key="2">
    <source>
        <dbReference type="EMBL" id="PTX53646.1"/>
    </source>
</evidence>
<evidence type="ECO:0000256" key="1">
    <source>
        <dbReference type="SAM" id="MobiDB-lite"/>
    </source>
</evidence>
<proteinExistence type="predicted"/>
<dbReference type="Proteomes" id="UP000244240">
    <property type="component" value="Unassembled WGS sequence"/>
</dbReference>
<dbReference type="RefSeq" id="WP_108025729.1">
    <property type="nucleotide sequence ID" value="NZ_QBKR01000028.1"/>
</dbReference>
<sequence>MSSAPKHDVFQAIADPTRRKMDGEPVKRWKKPALFPVKDKEKQKKQIAKQIELLQAELRKID</sequence>
<accession>A0A2T6BCA1</accession>
<gene>
    <name evidence="2" type="ORF">C8P63_1287</name>
</gene>
<name>A0A2T6BCA1_9BACL</name>
<feature type="region of interest" description="Disordered" evidence="1">
    <location>
        <begin position="1"/>
        <end position="26"/>
    </location>
</feature>
<dbReference type="AlphaFoldDB" id="A0A2T6BCA1"/>
<evidence type="ECO:0000313" key="3">
    <source>
        <dbReference type="Proteomes" id="UP000244240"/>
    </source>
</evidence>
<dbReference type="EMBL" id="QBKR01000028">
    <property type="protein sequence ID" value="PTX53646.1"/>
    <property type="molecule type" value="Genomic_DNA"/>
</dbReference>
<organism evidence="2 3">
    <name type="scientific">Melghirimyces profundicolus</name>
    <dbReference type="NCBI Taxonomy" id="1242148"/>
    <lineage>
        <taxon>Bacteria</taxon>
        <taxon>Bacillati</taxon>
        <taxon>Bacillota</taxon>
        <taxon>Bacilli</taxon>
        <taxon>Bacillales</taxon>
        <taxon>Thermoactinomycetaceae</taxon>
        <taxon>Melghirimyces</taxon>
    </lineage>
</organism>
<comment type="caution">
    <text evidence="2">The sequence shown here is derived from an EMBL/GenBank/DDBJ whole genome shotgun (WGS) entry which is preliminary data.</text>
</comment>
<protein>
    <submittedName>
        <fullName evidence="2">Uncharacterized protein</fullName>
    </submittedName>
</protein>
<reference evidence="2 3" key="1">
    <citation type="submission" date="2018-04" db="EMBL/GenBank/DDBJ databases">
        <title>Genomic Encyclopedia of Archaeal and Bacterial Type Strains, Phase II (KMG-II): from individual species to whole genera.</title>
        <authorList>
            <person name="Goeker M."/>
        </authorList>
    </citation>
    <scope>NUCLEOTIDE SEQUENCE [LARGE SCALE GENOMIC DNA]</scope>
    <source>
        <strain evidence="2 3">DSM 45787</strain>
    </source>
</reference>
<keyword evidence="3" id="KW-1185">Reference proteome</keyword>
<feature type="compositionally biased region" description="Basic and acidic residues" evidence="1">
    <location>
        <begin position="16"/>
        <end position="26"/>
    </location>
</feature>